<feature type="transmembrane region" description="Helical" evidence="5">
    <location>
        <begin position="202"/>
        <end position="221"/>
    </location>
</feature>
<dbReference type="PROSITE" id="PS50850">
    <property type="entry name" value="MFS"/>
    <property type="match status" value="1"/>
</dbReference>
<dbReference type="InterPro" id="IPR051788">
    <property type="entry name" value="MFS_Transporter"/>
</dbReference>
<dbReference type="AlphaFoldDB" id="A0A1I3MXA2"/>
<feature type="transmembrane region" description="Helical" evidence="5">
    <location>
        <begin position="319"/>
        <end position="343"/>
    </location>
</feature>
<dbReference type="GO" id="GO:0022857">
    <property type="term" value="F:transmembrane transporter activity"/>
    <property type="evidence" value="ECO:0007669"/>
    <property type="project" value="InterPro"/>
</dbReference>
<evidence type="ECO:0000259" key="6">
    <source>
        <dbReference type="PROSITE" id="PS50850"/>
    </source>
</evidence>
<dbReference type="InterPro" id="IPR020846">
    <property type="entry name" value="MFS_dom"/>
</dbReference>
<accession>A0A1I3MXA2</accession>
<sequence>MISTPQKQRVALSAYFLLSGMCFSTWASRIPTIKDQFNLSESDLGNLLMIMPASAIIGIPLSGWLVAKYDSRIPLQFASVLFLLSLFSIGWGISLFTLVVSLVLFSIALRVINVAINTQSLSIQEKFEKKIMGKFHGVWSIGGILGVLFSTLMIKFEVSIFWHFLAVISLGLLIVISMFPFLIKNDKAKTSNPFRFQKPSKYISLLGFMVFFAAICEGGMYDWNGVYLQEIVHQEVFTYGYLLFMVCMTISRLTIDNLMGRFGMQKLYITSSVLITGGVLLATIFPYLVPVLIGFCMVGFGVSGLYPMTFILAGKAKKYSVPIVISIISTYSTVGMFLGPPIIGYLASAFGLQRAFIAFIVAGVMFIPLSKMVFDHLKKTA</sequence>
<keyword evidence="4 5" id="KW-0472">Membrane</keyword>
<evidence type="ECO:0000256" key="1">
    <source>
        <dbReference type="ARBA" id="ARBA00004141"/>
    </source>
</evidence>
<feature type="transmembrane region" description="Helical" evidence="5">
    <location>
        <begin position="160"/>
        <end position="182"/>
    </location>
</feature>
<feature type="domain" description="Major facilitator superfamily (MFS) profile" evidence="6">
    <location>
        <begin position="1"/>
        <end position="378"/>
    </location>
</feature>
<proteinExistence type="predicted"/>
<evidence type="ECO:0000256" key="2">
    <source>
        <dbReference type="ARBA" id="ARBA00022692"/>
    </source>
</evidence>
<feature type="transmembrane region" description="Helical" evidence="5">
    <location>
        <begin position="137"/>
        <end position="154"/>
    </location>
</feature>
<evidence type="ECO:0000256" key="5">
    <source>
        <dbReference type="SAM" id="Phobius"/>
    </source>
</evidence>
<gene>
    <name evidence="7" type="ORF">SAMN05421638_1848</name>
</gene>
<feature type="transmembrane region" description="Helical" evidence="5">
    <location>
        <begin position="291"/>
        <end position="312"/>
    </location>
</feature>
<evidence type="ECO:0000256" key="3">
    <source>
        <dbReference type="ARBA" id="ARBA00022989"/>
    </source>
</evidence>
<dbReference type="Pfam" id="PF07690">
    <property type="entry name" value="MFS_1"/>
    <property type="match status" value="1"/>
</dbReference>
<dbReference type="GO" id="GO:0016020">
    <property type="term" value="C:membrane"/>
    <property type="evidence" value="ECO:0007669"/>
    <property type="project" value="UniProtKB-SubCell"/>
</dbReference>
<reference evidence="8" key="1">
    <citation type="submission" date="2016-10" db="EMBL/GenBank/DDBJ databases">
        <authorList>
            <person name="Varghese N."/>
            <person name="Submissions S."/>
        </authorList>
    </citation>
    <scope>NUCLEOTIDE SEQUENCE [LARGE SCALE GENOMIC DNA]</scope>
    <source>
        <strain evidence="8">DSM 22251</strain>
    </source>
</reference>
<dbReference type="Proteomes" id="UP000242560">
    <property type="component" value="Unassembled WGS sequence"/>
</dbReference>
<organism evidence="7 8">
    <name type="scientific">Kaistella treverensis</name>
    <dbReference type="NCBI Taxonomy" id="631455"/>
    <lineage>
        <taxon>Bacteria</taxon>
        <taxon>Pseudomonadati</taxon>
        <taxon>Bacteroidota</taxon>
        <taxon>Flavobacteriia</taxon>
        <taxon>Flavobacteriales</taxon>
        <taxon>Weeksellaceae</taxon>
        <taxon>Chryseobacterium group</taxon>
        <taxon>Kaistella</taxon>
    </lineage>
</organism>
<keyword evidence="3 5" id="KW-1133">Transmembrane helix</keyword>
<dbReference type="InterPro" id="IPR011701">
    <property type="entry name" value="MFS"/>
</dbReference>
<evidence type="ECO:0000256" key="4">
    <source>
        <dbReference type="ARBA" id="ARBA00023136"/>
    </source>
</evidence>
<dbReference type="InterPro" id="IPR036259">
    <property type="entry name" value="MFS_trans_sf"/>
</dbReference>
<dbReference type="CDD" id="cd17393">
    <property type="entry name" value="MFS_MosC_like"/>
    <property type="match status" value="1"/>
</dbReference>
<dbReference type="EMBL" id="FORQ01000003">
    <property type="protein sequence ID" value="SFJ01589.1"/>
    <property type="molecule type" value="Genomic_DNA"/>
</dbReference>
<evidence type="ECO:0000313" key="8">
    <source>
        <dbReference type="Proteomes" id="UP000242560"/>
    </source>
</evidence>
<feature type="transmembrane region" description="Helical" evidence="5">
    <location>
        <begin position="355"/>
        <end position="374"/>
    </location>
</feature>
<name>A0A1I3MXA2_9FLAO</name>
<keyword evidence="2 5" id="KW-0812">Transmembrane</keyword>
<dbReference type="RefSeq" id="WP_089820054.1">
    <property type="nucleotide sequence ID" value="NZ_FORQ01000003.1"/>
</dbReference>
<evidence type="ECO:0000313" key="7">
    <source>
        <dbReference type="EMBL" id="SFJ01589.1"/>
    </source>
</evidence>
<feature type="transmembrane region" description="Helical" evidence="5">
    <location>
        <begin position="267"/>
        <end position="285"/>
    </location>
</feature>
<keyword evidence="8" id="KW-1185">Reference proteome</keyword>
<dbReference type="Gene3D" id="1.20.1250.20">
    <property type="entry name" value="MFS general substrate transporter like domains"/>
    <property type="match status" value="1"/>
</dbReference>
<dbReference type="PANTHER" id="PTHR23514">
    <property type="entry name" value="BYPASS OF STOP CODON PROTEIN 6"/>
    <property type="match status" value="1"/>
</dbReference>
<protein>
    <submittedName>
        <fullName evidence="7">Fucose permease</fullName>
    </submittedName>
</protein>
<feature type="transmembrane region" description="Helical" evidence="5">
    <location>
        <begin position="236"/>
        <end position="255"/>
    </location>
</feature>
<comment type="subcellular location">
    <subcellularLocation>
        <location evidence="1">Membrane</location>
        <topology evidence="1">Multi-pass membrane protein</topology>
    </subcellularLocation>
</comment>
<dbReference type="PANTHER" id="PTHR23514:SF13">
    <property type="entry name" value="INNER MEMBRANE PROTEIN YBJJ"/>
    <property type="match status" value="1"/>
</dbReference>
<dbReference type="SUPFAM" id="SSF103473">
    <property type="entry name" value="MFS general substrate transporter"/>
    <property type="match status" value="1"/>
</dbReference>
<feature type="transmembrane region" description="Helical" evidence="5">
    <location>
        <begin position="45"/>
        <end position="66"/>
    </location>
</feature>